<protein>
    <submittedName>
        <fullName evidence="7">ABC transporter permease</fullName>
    </submittedName>
</protein>
<keyword evidence="4 6" id="KW-1133">Transmembrane helix</keyword>
<feature type="transmembrane region" description="Helical" evidence="6">
    <location>
        <begin position="112"/>
        <end position="137"/>
    </location>
</feature>
<feature type="transmembrane region" description="Helical" evidence="6">
    <location>
        <begin position="81"/>
        <end position="100"/>
    </location>
</feature>
<feature type="transmembrane region" description="Helical" evidence="6">
    <location>
        <begin position="55"/>
        <end position="74"/>
    </location>
</feature>
<evidence type="ECO:0000256" key="3">
    <source>
        <dbReference type="ARBA" id="ARBA00022692"/>
    </source>
</evidence>
<dbReference type="EMBL" id="JAPJZH010000008">
    <property type="protein sequence ID" value="MDA4846634.1"/>
    <property type="molecule type" value="Genomic_DNA"/>
</dbReference>
<dbReference type="Proteomes" id="UP001148313">
    <property type="component" value="Unassembled WGS sequence"/>
</dbReference>
<feature type="transmembrane region" description="Helical" evidence="6">
    <location>
        <begin position="268"/>
        <end position="288"/>
    </location>
</feature>
<feature type="transmembrane region" description="Helical" evidence="6">
    <location>
        <begin position="238"/>
        <end position="256"/>
    </location>
</feature>
<gene>
    <name evidence="7" type="ORF">OOZ53_14820</name>
</gene>
<organism evidence="7 8">
    <name type="scientific">Hoeflea poritis</name>
    <dbReference type="NCBI Taxonomy" id="2993659"/>
    <lineage>
        <taxon>Bacteria</taxon>
        <taxon>Pseudomonadati</taxon>
        <taxon>Pseudomonadota</taxon>
        <taxon>Alphaproteobacteria</taxon>
        <taxon>Hyphomicrobiales</taxon>
        <taxon>Rhizobiaceae</taxon>
        <taxon>Hoeflea</taxon>
    </lineage>
</organism>
<keyword evidence="5 6" id="KW-0472">Membrane</keyword>
<reference evidence="7" key="1">
    <citation type="submission" date="2022-11" db="EMBL/GenBank/DDBJ databases">
        <title>Hoeflea poritis sp. nov., isolated from scleractinian coral Porites lutea.</title>
        <authorList>
            <person name="Zhang G."/>
            <person name="Wei Q."/>
            <person name="Cai L."/>
        </authorList>
    </citation>
    <scope>NUCLEOTIDE SEQUENCE</scope>
    <source>
        <strain evidence="7">E7-10</strain>
    </source>
</reference>
<feature type="transmembrane region" description="Helical" evidence="6">
    <location>
        <begin position="21"/>
        <end position="43"/>
    </location>
</feature>
<evidence type="ECO:0000256" key="2">
    <source>
        <dbReference type="ARBA" id="ARBA00022475"/>
    </source>
</evidence>
<dbReference type="RefSeq" id="WP_271090409.1">
    <property type="nucleotide sequence ID" value="NZ_JAPJZH010000008.1"/>
</dbReference>
<feature type="transmembrane region" description="Helical" evidence="6">
    <location>
        <begin position="181"/>
        <end position="205"/>
    </location>
</feature>
<dbReference type="CDD" id="cd06579">
    <property type="entry name" value="TM_PBP1_transp_AraH_like"/>
    <property type="match status" value="1"/>
</dbReference>
<evidence type="ECO:0000256" key="1">
    <source>
        <dbReference type="ARBA" id="ARBA00004651"/>
    </source>
</evidence>
<sequence>MTISAQIPPRTEFTRRRLGDEAFITLLVVLAAVALFLTASLLVPNFFQLQNMINLVTNNWAVISLGVGVTFLLVSGNFDLSVGGVVALSGVLSVWFAQSAGGANALSTGLGMPYFLAIACALLGAMAIGGLNALFVVRFGVPSIIVTLGTMMVARGIAQVITHGSQRNTNLPEEFGVLGNLYMFGTSVKLPVVLMILLILIAVFIEKKTVFGRKTYWIGANAVAATLSGIDRAKHITYLYLFSSAIAGVVGILLASEFKSGFSNRGMLMEFDALVIALLGGVAIAGGFGSVVGMFFGAIILAVVTSAATGLVLSPDWQFTLKAIAVFLAIVVQTWALARRNR</sequence>
<name>A0ABT4VPJ6_9HYPH</name>
<dbReference type="PANTHER" id="PTHR32196">
    <property type="entry name" value="ABC TRANSPORTER PERMEASE PROTEIN YPHD-RELATED-RELATED"/>
    <property type="match status" value="1"/>
</dbReference>
<feature type="transmembrane region" description="Helical" evidence="6">
    <location>
        <begin position="144"/>
        <end position="161"/>
    </location>
</feature>
<comment type="caution">
    <text evidence="7">The sequence shown here is derived from an EMBL/GenBank/DDBJ whole genome shotgun (WGS) entry which is preliminary data.</text>
</comment>
<keyword evidence="8" id="KW-1185">Reference proteome</keyword>
<evidence type="ECO:0000256" key="6">
    <source>
        <dbReference type="SAM" id="Phobius"/>
    </source>
</evidence>
<proteinExistence type="predicted"/>
<dbReference type="InterPro" id="IPR001851">
    <property type="entry name" value="ABC_transp_permease"/>
</dbReference>
<keyword evidence="3 6" id="KW-0812">Transmembrane</keyword>
<comment type="subcellular location">
    <subcellularLocation>
        <location evidence="1">Cell membrane</location>
        <topology evidence="1">Multi-pass membrane protein</topology>
    </subcellularLocation>
</comment>
<accession>A0ABT4VPJ6</accession>
<evidence type="ECO:0000313" key="7">
    <source>
        <dbReference type="EMBL" id="MDA4846634.1"/>
    </source>
</evidence>
<evidence type="ECO:0000313" key="8">
    <source>
        <dbReference type="Proteomes" id="UP001148313"/>
    </source>
</evidence>
<feature type="transmembrane region" description="Helical" evidence="6">
    <location>
        <begin position="319"/>
        <end position="338"/>
    </location>
</feature>
<evidence type="ECO:0000256" key="5">
    <source>
        <dbReference type="ARBA" id="ARBA00023136"/>
    </source>
</evidence>
<dbReference type="Pfam" id="PF02653">
    <property type="entry name" value="BPD_transp_2"/>
    <property type="match status" value="1"/>
</dbReference>
<evidence type="ECO:0000256" key="4">
    <source>
        <dbReference type="ARBA" id="ARBA00022989"/>
    </source>
</evidence>
<feature type="transmembrane region" description="Helical" evidence="6">
    <location>
        <begin position="295"/>
        <end position="313"/>
    </location>
</feature>
<keyword evidence="2" id="KW-1003">Cell membrane</keyword>